<proteinExistence type="predicted"/>
<reference evidence="1" key="1">
    <citation type="journal article" date="2022" name="bioRxiv">
        <title>Population genetic analysis of Ophidiomyces ophidiicola, the causative agent of snake fungal disease, indicates recent introductions to the USA.</title>
        <authorList>
            <person name="Ladner J.T."/>
            <person name="Palmer J.M."/>
            <person name="Ettinger C.L."/>
            <person name="Stajich J.E."/>
            <person name="Farrell T.M."/>
            <person name="Glorioso B.M."/>
            <person name="Lawson B."/>
            <person name="Price S.J."/>
            <person name="Stengle A.G."/>
            <person name="Grear D.A."/>
            <person name="Lorch J.M."/>
        </authorList>
    </citation>
    <scope>NUCLEOTIDE SEQUENCE</scope>
    <source>
        <strain evidence="1">NWHC 24266-5</strain>
    </source>
</reference>
<sequence length="828" mass="91864">MESFQRPQASLFQVYLRLRPPISHTPDSQQQRSDFLVVEPVAEIAGSNGSEDTNKWPTHITVQPPNDSRKRAIEKFAFTKVFEEHATQLDVFEQSGMVSLIDGVLNDSRDGLVATLGASGSGKSHTILGSKSQRGITQMSLDILFNSLASSIQSPDHPKYSTFMQSLATSDPSEAQVYSAKSFIDAIYGDLNADRGRNSRAQTPLSSSRAQTPLVCNPLQSLSSSPPNISSIGLYSSVPTPLFGNIDSGIASCAPTIRLVNGFNLAADSVPSWLAPKNITLPSQLPFWRTHRIHFTKNWHHLKETPTTSTFPRRNLAPRSSAFLQTPDVADYVVDVGPDEEYAVLISMYEVYNDRIFDLLSPAGGVSKQANSNQKDRRRALMFKSTEGSTDRKVVAGLRKVVCSTYEEALTVLEIGLTERKVTGTGNNSVSSRSHGFFCVEVKRKVWDSRFNDEFWVGNTLTIADLAGSERARNAKTAGATLAEGGKINESLMYLGQCLQMQTDLQAGNKTLVPFRQCKLTELLFSNSFPSSGHAASSIHRNPQKGVMIVTADPLGDFNTTSQILRYSALAREVTVPRVPSVSNISIPPMKPAHAGKSAFLSASAEELERAALEIAKLADDYDALAIRLAEEEFARQEAEIKWKAAEEQCLLLDQEIREECFAEMEERMEREKRRWQQAWDEQALRHEDHLDKKLDILSRGVQIHEDPTPSTEEIIDDLERENEVLRNRIAALERALNASSPTKKPTTKTKKNTIPGRFDSSDYNFIHADDIAERDTIAANKKLGTLRVDENSKPIPLALSKAKTTGRKMRKLTTRQLDFGPESMFEN</sequence>
<comment type="caution">
    <text evidence="1">The sequence shown here is derived from an EMBL/GenBank/DDBJ whole genome shotgun (WGS) entry which is preliminary data.</text>
</comment>
<name>A0ACB8V4V7_9EURO</name>
<gene>
    <name evidence="1" type="ORF">LOY88_001215</name>
</gene>
<accession>A0ACB8V4V7</accession>
<evidence type="ECO:0000313" key="1">
    <source>
        <dbReference type="EMBL" id="KAI2391391.1"/>
    </source>
</evidence>
<protein>
    <submittedName>
        <fullName evidence="1">Uncharacterized protein</fullName>
    </submittedName>
</protein>
<dbReference type="EMBL" id="JALBCA010000012">
    <property type="protein sequence ID" value="KAI2391391.1"/>
    <property type="molecule type" value="Genomic_DNA"/>
</dbReference>
<organism evidence="1">
    <name type="scientific">Ophidiomyces ophidiicola</name>
    <dbReference type="NCBI Taxonomy" id="1387563"/>
    <lineage>
        <taxon>Eukaryota</taxon>
        <taxon>Fungi</taxon>
        <taxon>Dikarya</taxon>
        <taxon>Ascomycota</taxon>
        <taxon>Pezizomycotina</taxon>
        <taxon>Eurotiomycetes</taxon>
        <taxon>Eurotiomycetidae</taxon>
        <taxon>Onygenales</taxon>
        <taxon>Onygenaceae</taxon>
        <taxon>Ophidiomyces</taxon>
    </lineage>
</organism>